<sequence>MNENENFKDLKQFFDETPGALWRANYLVSDALNNVQNNEYLGHNFELEDTLKFILTVDYTEEEMERNLKDKSLEELAKEIIDEENLNKFLKEEHSKMIKKLMEKNEIFKEHIEDLRPHEKKRMNNLIGEEKENYTNVIYYICEDIIENEEYTSKEEKEFDEYFELIKPLFEKYEKEGLETIYLDIIYLYLTNQIEKISENKIEKWKDIENGIIKVKKEEEEEFEEFLNEEKKKVLEKEINWEKEEGNLEERKEFYKVVIKEELEKYEKEEKLKEEIEKMKETEIEEIEKDEKKIVKEVEEEDPTINERKEKLSNLLNTIIDGTSNENTDNIEGILELLKENFINKWVKENNKKKIYLISTNTKQFFDKNEEIIETIILTMDLGKEEFFGNIPKCIFKFSEDLCRNDNSLFCLFCKVNV</sequence>
<dbReference type="AlphaFoldDB" id="A0A915M9A1"/>
<accession>A0A915M9A1</accession>
<evidence type="ECO:0000256" key="1">
    <source>
        <dbReference type="SAM" id="Coils"/>
    </source>
</evidence>
<dbReference type="Proteomes" id="UP000887561">
    <property type="component" value="Unplaced"/>
</dbReference>
<evidence type="ECO:0000313" key="3">
    <source>
        <dbReference type="WBParaSite" id="scaffold3259_cov218.g6306"/>
    </source>
</evidence>
<name>A0A915M9A1_MELJA</name>
<dbReference type="WBParaSite" id="scaffold3259_cov218.g6306">
    <property type="protein sequence ID" value="scaffold3259_cov218.g6306"/>
    <property type="gene ID" value="scaffold3259_cov218.g6306"/>
</dbReference>
<evidence type="ECO:0000313" key="2">
    <source>
        <dbReference type="Proteomes" id="UP000887561"/>
    </source>
</evidence>
<feature type="coiled-coil region" evidence="1">
    <location>
        <begin position="259"/>
        <end position="293"/>
    </location>
</feature>
<keyword evidence="2" id="KW-1185">Reference proteome</keyword>
<keyword evidence="1" id="KW-0175">Coiled coil</keyword>
<reference evidence="3" key="1">
    <citation type="submission" date="2022-11" db="UniProtKB">
        <authorList>
            <consortium name="WormBaseParasite"/>
        </authorList>
    </citation>
    <scope>IDENTIFICATION</scope>
</reference>
<proteinExistence type="predicted"/>
<protein>
    <submittedName>
        <fullName evidence="3">Uncharacterized protein</fullName>
    </submittedName>
</protein>
<organism evidence="2 3">
    <name type="scientific">Meloidogyne javanica</name>
    <name type="common">Root-knot nematode worm</name>
    <dbReference type="NCBI Taxonomy" id="6303"/>
    <lineage>
        <taxon>Eukaryota</taxon>
        <taxon>Metazoa</taxon>
        <taxon>Ecdysozoa</taxon>
        <taxon>Nematoda</taxon>
        <taxon>Chromadorea</taxon>
        <taxon>Rhabditida</taxon>
        <taxon>Tylenchina</taxon>
        <taxon>Tylenchomorpha</taxon>
        <taxon>Tylenchoidea</taxon>
        <taxon>Meloidogynidae</taxon>
        <taxon>Meloidogyninae</taxon>
        <taxon>Meloidogyne</taxon>
        <taxon>Meloidogyne incognita group</taxon>
    </lineage>
</organism>